<comment type="subcellular location">
    <subcellularLocation>
        <location evidence="1">Mitochondrion</location>
    </subcellularLocation>
</comment>
<feature type="transmembrane region" description="Helical" evidence="5">
    <location>
        <begin position="118"/>
        <end position="137"/>
    </location>
</feature>
<keyword evidence="8" id="KW-1185">Reference proteome</keyword>
<dbReference type="EMBL" id="KB467831">
    <property type="protein sequence ID" value="PCH33950.1"/>
    <property type="molecule type" value="Genomic_DNA"/>
</dbReference>
<dbReference type="Proteomes" id="UP000218811">
    <property type="component" value="Unassembled WGS sequence"/>
</dbReference>
<dbReference type="InterPro" id="IPR040153">
    <property type="entry name" value="Rcf2"/>
</dbReference>
<dbReference type="AlphaFoldDB" id="A0A2H3IVD1"/>
<accession>A0A2H3IVD1</accession>
<dbReference type="Pfam" id="PF04588">
    <property type="entry name" value="HIG_1_N"/>
    <property type="match status" value="1"/>
</dbReference>
<keyword evidence="3 5" id="KW-1133">Transmembrane helix</keyword>
<dbReference type="OMA" id="GDSRWQT"/>
<organism evidence="7 8">
    <name type="scientific">Wolfiporia cocos (strain MD-104)</name>
    <name type="common">Brown rot fungus</name>
    <dbReference type="NCBI Taxonomy" id="742152"/>
    <lineage>
        <taxon>Eukaryota</taxon>
        <taxon>Fungi</taxon>
        <taxon>Dikarya</taxon>
        <taxon>Basidiomycota</taxon>
        <taxon>Agaricomycotina</taxon>
        <taxon>Agaricomycetes</taxon>
        <taxon>Polyporales</taxon>
        <taxon>Phaeolaceae</taxon>
        <taxon>Wolfiporia</taxon>
    </lineage>
</organism>
<dbReference type="InterPro" id="IPR007667">
    <property type="entry name" value="Hypoxia_induced_domain"/>
</dbReference>
<keyword evidence="4 5" id="KW-0472">Membrane</keyword>
<keyword evidence="2 5" id="KW-0812">Transmembrane</keyword>
<feature type="transmembrane region" description="Helical" evidence="5">
    <location>
        <begin position="153"/>
        <end position="171"/>
    </location>
</feature>
<feature type="domain" description="HIG1" evidence="6">
    <location>
        <begin position="90"/>
        <end position="181"/>
    </location>
</feature>
<dbReference type="PROSITE" id="PS51503">
    <property type="entry name" value="HIG1"/>
    <property type="match status" value="1"/>
</dbReference>
<dbReference type="GO" id="GO:0033617">
    <property type="term" value="P:mitochondrial respiratory chain complex IV assembly"/>
    <property type="evidence" value="ECO:0007669"/>
    <property type="project" value="TreeGrafter"/>
</dbReference>
<dbReference type="STRING" id="742152.A0A2H3IVD1"/>
<feature type="transmembrane region" description="Helical" evidence="5">
    <location>
        <begin position="12"/>
        <end position="30"/>
    </location>
</feature>
<gene>
    <name evidence="7" type="ORF">WOLCODRAFT_160477</name>
</gene>
<evidence type="ECO:0000256" key="5">
    <source>
        <dbReference type="SAM" id="Phobius"/>
    </source>
</evidence>
<evidence type="ECO:0000256" key="2">
    <source>
        <dbReference type="ARBA" id="ARBA00022692"/>
    </source>
</evidence>
<dbReference type="PANTHER" id="PTHR28018">
    <property type="entry name" value="RESPIRATORY SUPERCOMPLEX FACTOR 2, MITOCHONDRIAL"/>
    <property type="match status" value="1"/>
</dbReference>
<name>A0A2H3IVD1_WOLCO</name>
<dbReference type="OrthoDB" id="1915122at2759"/>
<evidence type="ECO:0000256" key="3">
    <source>
        <dbReference type="ARBA" id="ARBA00022989"/>
    </source>
</evidence>
<sequence length="206" mass="23218">MKIATEEELAGHYAAIVRGAIEGIAAGLAISLPGTWYMNHRWLAFRSLPIQLKALGTVLLVAPLYAIQAERRGVEYDESTWTGAGKRELEREERRQQERWSTLDAGQKFREWAMRHQYEVILGSWATSMAIAGAIVMRNKHQTTSQKVVQARMWAQGLTIGVLIAAGVLTHSNRQEAAANRQVDHTWVNMVEEFQREEIARASSHP</sequence>
<evidence type="ECO:0000256" key="4">
    <source>
        <dbReference type="ARBA" id="ARBA00023136"/>
    </source>
</evidence>
<evidence type="ECO:0000313" key="7">
    <source>
        <dbReference type="EMBL" id="PCH33950.1"/>
    </source>
</evidence>
<dbReference type="PANTHER" id="PTHR28018:SF3">
    <property type="entry name" value="RESPIRATORY SUPERCOMPLEX FACTOR 2, MITOCHONDRIAL"/>
    <property type="match status" value="1"/>
</dbReference>
<reference evidence="7 8" key="1">
    <citation type="journal article" date="2012" name="Science">
        <title>The Paleozoic origin of enzymatic lignin decomposition reconstructed from 31 fungal genomes.</title>
        <authorList>
            <person name="Floudas D."/>
            <person name="Binder M."/>
            <person name="Riley R."/>
            <person name="Barry K."/>
            <person name="Blanchette R.A."/>
            <person name="Henrissat B."/>
            <person name="Martinez A.T."/>
            <person name="Otillar R."/>
            <person name="Spatafora J.W."/>
            <person name="Yadav J.S."/>
            <person name="Aerts A."/>
            <person name="Benoit I."/>
            <person name="Boyd A."/>
            <person name="Carlson A."/>
            <person name="Copeland A."/>
            <person name="Coutinho P.M."/>
            <person name="de Vries R.P."/>
            <person name="Ferreira P."/>
            <person name="Findley K."/>
            <person name="Foster B."/>
            <person name="Gaskell J."/>
            <person name="Glotzer D."/>
            <person name="Gorecki P."/>
            <person name="Heitman J."/>
            <person name="Hesse C."/>
            <person name="Hori C."/>
            <person name="Igarashi K."/>
            <person name="Jurgens J.A."/>
            <person name="Kallen N."/>
            <person name="Kersten P."/>
            <person name="Kohler A."/>
            <person name="Kuees U."/>
            <person name="Kumar T.K.A."/>
            <person name="Kuo A."/>
            <person name="LaButti K."/>
            <person name="Larrondo L.F."/>
            <person name="Lindquist E."/>
            <person name="Ling A."/>
            <person name="Lombard V."/>
            <person name="Lucas S."/>
            <person name="Lundell T."/>
            <person name="Martin R."/>
            <person name="McLaughlin D.J."/>
            <person name="Morgenstern I."/>
            <person name="Morin E."/>
            <person name="Murat C."/>
            <person name="Nagy L.G."/>
            <person name="Nolan M."/>
            <person name="Ohm R.A."/>
            <person name="Patyshakuliyeva A."/>
            <person name="Rokas A."/>
            <person name="Ruiz-Duenas F.J."/>
            <person name="Sabat G."/>
            <person name="Salamov A."/>
            <person name="Samejima M."/>
            <person name="Schmutz J."/>
            <person name="Slot J.C."/>
            <person name="St John F."/>
            <person name="Stenlid J."/>
            <person name="Sun H."/>
            <person name="Sun S."/>
            <person name="Syed K."/>
            <person name="Tsang A."/>
            <person name="Wiebenga A."/>
            <person name="Young D."/>
            <person name="Pisabarro A."/>
            <person name="Eastwood D.C."/>
            <person name="Martin F."/>
            <person name="Cullen D."/>
            <person name="Grigoriev I.V."/>
            <person name="Hibbett D.S."/>
        </authorList>
    </citation>
    <scope>NUCLEOTIDE SEQUENCE [LARGE SCALE GENOMIC DNA]</scope>
    <source>
        <strain evidence="7 8">MD-104</strain>
    </source>
</reference>
<evidence type="ECO:0000259" key="6">
    <source>
        <dbReference type="PROSITE" id="PS51503"/>
    </source>
</evidence>
<protein>
    <recommendedName>
        <fullName evidence="6">HIG1 domain-containing protein</fullName>
    </recommendedName>
</protein>
<dbReference type="GO" id="GO:0005739">
    <property type="term" value="C:mitochondrion"/>
    <property type="evidence" value="ECO:0007669"/>
    <property type="project" value="UniProtKB-SubCell"/>
</dbReference>
<evidence type="ECO:0000256" key="1">
    <source>
        <dbReference type="ARBA" id="ARBA00004173"/>
    </source>
</evidence>
<evidence type="ECO:0000313" key="8">
    <source>
        <dbReference type="Proteomes" id="UP000218811"/>
    </source>
</evidence>
<proteinExistence type="predicted"/>